<feature type="domain" description="PIN" evidence="1">
    <location>
        <begin position="2"/>
        <end position="123"/>
    </location>
</feature>
<dbReference type="InterPro" id="IPR002716">
    <property type="entry name" value="PIN_dom"/>
</dbReference>
<dbReference type="GO" id="GO:0004521">
    <property type="term" value="F:RNA endonuclease activity"/>
    <property type="evidence" value="ECO:0007669"/>
    <property type="project" value="InterPro"/>
</dbReference>
<keyword evidence="3" id="KW-1185">Reference proteome</keyword>
<organism evidence="2 3">
    <name type="scientific">Methanobacterium bryantii</name>
    <dbReference type="NCBI Taxonomy" id="2161"/>
    <lineage>
        <taxon>Archaea</taxon>
        <taxon>Methanobacteriati</taxon>
        <taxon>Methanobacteriota</taxon>
        <taxon>Methanomada group</taxon>
        <taxon>Methanobacteria</taxon>
        <taxon>Methanobacteriales</taxon>
        <taxon>Methanobacteriaceae</taxon>
        <taxon>Methanobacterium</taxon>
    </lineage>
</organism>
<sequence length="129" mass="14477">MIFIDSSFFIASIIKRDQWHNRVPEIFPEIKGNKKITSVLVLSEAVTLAGSLGGGKKGALLYNYIIDNHEVVYVDKDLSFKAMETFLQYDGSLSFADVVSLEIMQRVGADTIVSFDSDFDKVKGIRRVH</sequence>
<dbReference type="SUPFAM" id="SSF88723">
    <property type="entry name" value="PIN domain-like"/>
    <property type="match status" value="1"/>
</dbReference>
<accession>A0A2A2H836</accession>
<dbReference type="AlphaFoldDB" id="A0A2A2H836"/>
<evidence type="ECO:0000313" key="2">
    <source>
        <dbReference type="EMBL" id="PAV05430.1"/>
    </source>
</evidence>
<dbReference type="RefSeq" id="WP_095651985.1">
    <property type="nucleotide sequence ID" value="NZ_LMVM01000005.1"/>
</dbReference>
<dbReference type="InterPro" id="IPR039018">
    <property type="entry name" value="VapC20-like"/>
</dbReference>
<dbReference type="OrthoDB" id="41298at2157"/>
<name>A0A2A2H836_METBR</name>
<comment type="caution">
    <text evidence="2">The sequence shown here is derived from an EMBL/GenBank/DDBJ whole genome shotgun (WGS) entry which is preliminary data.</text>
</comment>
<dbReference type="Proteomes" id="UP000217784">
    <property type="component" value="Unassembled WGS sequence"/>
</dbReference>
<dbReference type="PANTHER" id="PTHR42188">
    <property type="entry name" value="23S RRNA-SPECIFIC ENDONUCLEASE VAPC20"/>
    <property type="match status" value="1"/>
</dbReference>
<evidence type="ECO:0000313" key="3">
    <source>
        <dbReference type="Proteomes" id="UP000217784"/>
    </source>
</evidence>
<evidence type="ECO:0000259" key="1">
    <source>
        <dbReference type="Pfam" id="PF01850"/>
    </source>
</evidence>
<proteinExistence type="predicted"/>
<dbReference type="Pfam" id="PF01850">
    <property type="entry name" value="PIN"/>
    <property type="match status" value="1"/>
</dbReference>
<dbReference type="EMBL" id="LMVM01000005">
    <property type="protein sequence ID" value="PAV05430.1"/>
    <property type="molecule type" value="Genomic_DNA"/>
</dbReference>
<reference evidence="2 3" key="1">
    <citation type="journal article" date="2017" name="BMC Genomics">
        <title>Genomic analysis of methanogenic archaea reveals a shift towards energy conservation.</title>
        <authorList>
            <person name="Gilmore S.P."/>
            <person name="Henske J.K."/>
            <person name="Sexton J.A."/>
            <person name="Solomon K.V."/>
            <person name="Seppala S."/>
            <person name="Yoo J.I."/>
            <person name="Huyett L.M."/>
            <person name="Pressman A."/>
            <person name="Cogan J.Z."/>
            <person name="Kivenson V."/>
            <person name="Peng X."/>
            <person name="Tan Y."/>
            <person name="Valentine D.L."/>
            <person name="O'Malley M.A."/>
        </authorList>
    </citation>
    <scope>NUCLEOTIDE SEQUENCE [LARGE SCALE GENOMIC DNA]</scope>
    <source>
        <strain evidence="2 3">M.o.H.</strain>
    </source>
</reference>
<dbReference type="Gene3D" id="3.40.50.1010">
    <property type="entry name" value="5'-nuclease"/>
    <property type="match status" value="1"/>
</dbReference>
<dbReference type="PANTHER" id="PTHR42188:SF1">
    <property type="entry name" value="23S RRNA-SPECIFIC ENDONUCLEASE VAPC20"/>
    <property type="match status" value="1"/>
</dbReference>
<protein>
    <submittedName>
        <fullName evidence="2">Nucleic acid-binding protein</fullName>
    </submittedName>
</protein>
<gene>
    <name evidence="2" type="ORF">ASJ80_09265</name>
</gene>
<dbReference type="GO" id="GO:0016075">
    <property type="term" value="P:rRNA catabolic process"/>
    <property type="evidence" value="ECO:0007669"/>
    <property type="project" value="TreeGrafter"/>
</dbReference>
<dbReference type="InterPro" id="IPR029060">
    <property type="entry name" value="PIN-like_dom_sf"/>
</dbReference>